<protein>
    <submittedName>
        <fullName evidence="1">Uncharacterized protein</fullName>
    </submittedName>
</protein>
<evidence type="ECO:0000313" key="2">
    <source>
        <dbReference type="Proteomes" id="UP001626550"/>
    </source>
</evidence>
<proteinExistence type="predicted"/>
<dbReference type="EMBL" id="JBJKFK010000042">
    <property type="protein sequence ID" value="KAL3320596.1"/>
    <property type="molecule type" value="Genomic_DNA"/>
</dbReference>
<name>A0ABD2QM37_9PLAT</name>
<dbReference type="SUPFAM" id="SSF55200">
    <property type="entry name" value="Translation initiation factor IF3, C-terminal domain"/>
    <property type="match status" value="1"/>
</dbReference>
<dbReference type="Gene3D" id="3.30.110.10">
    <property type="entry name" value="Translation initiation factor 3 (IF-3), C-terminal domain"/>
    <property type="match status" value="1"/>
</dbReference>
<evidence type="ECO:0000313" key="1">
    <source>
        <dbReference type="EMBL" id="KAL3320596.1"/>
    </source>
</evidence>
<accession>A0ABD2QM37</accession>
<sequence length="118" mass="13616">MNWDKDSKYNVYSLEAKKDNLENSRIKRLRISHKIDSHMLTLRARQLTDLLSKNNKVHVEITFPDLEKEADISDTLMQSFIIKKKKQIIDGLGSTENLHSCVDSGKLIKLEFSPSSKI</sequence>
<reference evidence="1 2" key="1">
    <citation type="submission" date="2024-11" db="EMBL/GenBank/DDBJ databases">
        <title>Adaptive evolution of stress response genes in parasites aligns with host niche diversity.</title>
        <authorList>
            <person name="Hahn C."/>
            <person name="Resl P."/>
        </authorList>
    </citation>
    <scope>NUCLEOTIDE SEQUENCE [LARGE SCALE GENOMIC DNA]</scope>
    <source>
        <strain evidence="1">EGGRZ-B1_66</strain>
        <tissue evidence="1">Body</tissue>
    </source>
</reference>
<gene>
    <name evidence="1" type="ORF">Ciccas_000728</name>
</gene>
<organism evidence="1 2">
    <name type="scientific">Cichlidogyrus casuarinus</name>
    <dbReference type="NCBI Taxonomy" id="1844966"/>
    <lineage>
        <taxon>Eukaryota</taxon>
        <taxon>Metazoa</taxon>
        <taxon>Spiralia</taxon>
        <taxon>Lophotrochozoa</taxon>
        <taxon>Platyhelminthes</taxon>
        <taxon>Monogenea</taxon>
        <taxon>Monopisthocotylea</taxon>
        <taxon>Dactylogyridea</taxon>
        <taxon>Ancyrocephalidae</taxon>
        <taxon>Cichlidogyrus</taxon>
    </lineage>
</organism>
<dbReference type="InterPro" id="IPR036788">
    <property type="entry name" value="T_IF-3_C_sf"/>
</dbReference>
<dbReference type="Proteomes" id="UP001626550">
    <property type="component" value="Unassembled WGS sequence"/>
</dbReference>
<dbReference type="AlphaFoldDB" id="A0ABD2QM37"/>
<keyword evidence="2" id="KW-1185">Reference proteome</keyword>
<comment type="caution">
    <text evidence="1">The sequence shown here is derived from an EMBL/GenBank/DDBJ whole genome shotgun (WGS) entry which is preliminary data.</text>
</comment>